<gene>
    <name evidence="9" type="ORF">JM93_04098</name>
</gene>
<feature type="transmembrane region" description="Helical" evidence="8">
    <location>
        <begin position="63"/>
        <end position="83"/>
    </location>
</feature>
<evidence type="ECO:0000256" key="7">
    <source>
        <dbReference type="ARBA" id="ARBA00023136"/>
    </source>
</evidence>
<keyword evidence="4" id="KW-1003">Cell membrane</keyword>
<evidence type="ECO:0000313" key="9">
    <source>
        <dbReference type="EMBL" id="TWI79986.1"/>
    </source>
</evidence>
<comment type="subcellular location">
    <subcellularLocation>
        <location evidence="1">Cell membrane</location>
        <topology evidence="1">Multi-pass membrane protein</topology>
    </subcellularLocation>
</comment>
<reference evidence="9 10" key="1">
    <citation type="submission" date="2019-07" db="EMBL/GenBank/DDBJ databases">
        <title>Genomic Encyclopedia of Archaeal and Bacterial Type Strains, Phase II (KMG-II): from individual species to whole genera.</title>
        <authorList>
            <person name="Goeker M."/>
        </authorList>
    </citation>
    <scope>NUCLEOTIDE SEQUENCE [LARGE SCALE GENOMIC DNA]</scope>
    <source>
        <strain evidence="9 10">ATCC BAA-252</strain>
    </source>
</reference>
<dbReference type="PANTHER" id="PTHR36838:SF4">
    <property type="entry name" value="AUXIN EFFLUX CARRIER FAMILY PROTEIN"/>
    <property type="match status" value="1"/>
</dbReference>
<dbReference type="RefSeq" id="WP_145347142.1">
    <property type="nucleotide sequence ID" value="NZ_SMLY01000079.1"/>
</dbReference>
<dbReference type="Pfam" id="PF03547">
    <property type="entry name" value="Mem_trans"/>
    <property type="match status" value="1"/>
</dbReference>
<evidence type="ECO:0000256" key="5">
    <source>
        <dbReference type="ARBA" id="ARBA00022692"/>
    </source>
</evidence>
<comment type="similarity">
    <text evidence="2">Belongs to the auxin efflux carrier (TC 2.A.69) family.</text>
</comment>
<dbReference type="InterPro" id="IPR004776">
    <property type="entry name" value="Mem_transp_PIN-like"/>
</dbReference>
<keyword evidence="10" id="KW-1185">Reference proteome</keyword>
<dbReference type="GO" id="GO:0005886">
    <property type="term" value="C:plasma membrane"/>
    <property type="evidence" value="ECO:0007669"/>
    <property type="project" value="UniProtKB-SubCell"/>
</dbReference>
<dbReference type="Proteomes" id="UP000320593">
    <property type="component" value="Unassembled WGS sequence"/>
</dbReference>
<dbReference type="Gene3D" id="1.20.1530.20">
    <property type="match status" value="1"/>
</dbReference>
<feature type="transmembrane region" description="Helical" evidence="8">
    <location>
        <begin position="104"/>
        <end position="121"/>
    </location>
</feature>
<organism evidence="9 10">
    <name type="scientific">Roseibium hamelinense</name>
    <dbReference type="NCBI Taxonomy" id="150831"/>
    <lineage>
        <taxon>Bacteria</taxon>
        <taxon>Pseudomonadati</taxon>
        <taxon>Pseudomonadota</taxon>
        <taxon>Alphaproteobacteria</taxon>
        <taxon>Hyphomicrobiales</taxon>
        <taxon>Stappiaceae</taxon>
        <taxon>Roseibium</taxon>
    </lineage>
</organism>
<sequence length="308" mass="32079">MLTTLNAILPVILVIASGHVLARSGLIGPNDWRGIERLAYYLLFPAVLFQKIALLDFASVPAAALSATLVASIVTLAVLVMAFRPVLEKVWGIPGYRFTSIFQGTVRWNAFVALAIADSLLGTEGVALIAVAMAVMIPLLNVLCILVLSHYASAEPPTLSKTLKDLATNPFILSIGAGLLVNVLSVPIPGLLDNTLIIIGSAALPVGIICVGAGLDLASLRRPGPALTSGTFIRLLLMPVAGAAFAWLFGITGTALTAVIIALSVPAASNSYLMAKLMGGDAKLMAEILTLQTLAAIVTIPLMIYFLG</sequence>
<feature type="transmembrane region" description="Helical" evidence="8">
    <location>
        <begin position="38"/>
        <end position="57"/>
    </location>
</feature>
<feature type="transmembrane region" description="Helical" evidence="8">
    <location>
        <begin position="285"/>
        <end position="307"/>
    </location>
</feature>
<feature type="transmembrane region" description="Helical" evidence="8">
    <location>
        <begin position="127"/>
        <end position="149"/>
    </location>
</feature>
<name>A0A562SGU7_9HYPH</name>
<dbReference type="PANTHER" id="PTHR36838">
    <property type="entry name" value="AUXIN EFFLUX CARRIER FAMILY PROTEIN"/>
    <property type="match status" value="1"/>
</dbReference>
<evidence type="ECO:0000256" key="1">
    <source>
        <dbReference type="ARBA" id="ARBA00004651"/>
    </source>
</evidence>
<evidence type="ECO:0000256" key="2">
    <source>
        <dbReference type="ARBA" id="ARBA00010145"/>
    </source>
</evidence>
<dbReference type="AlphaFoldDB" id="A0A562SGU7"/>
<feature type="transmembrane region" description="Helical" evidence="8">
    <location>
        <begin position="170"/>
        <end position="190"/>
    </location>
</feature>
<dbReference type="OrthoDB" id="9805563at2"/>
<evidence type="ECO:0000256" key="3">
    <source>
        <dbReference type="ARBA" id="ARBA00022448"/>
    </source>
</evidence>
<evidence type="ECO:0000256" key="8">
    <source>
        <dbReference type="SAM" id="Phobius"/>
    </source>
</evidence>
<dbReference type="InterPro" id="IPR038770">
    <property type="entry name" value="Na+/solute_symporter_sf"/>
</dbReference>
<evidence type="ECO:0000256" key="6">
    <source>
        <dbReference type="ARBA" id="ARBA00022989"/>
    </source>
</evidence>
<evidence type="ECO:0000256" key="4">
    <source>
        <dbReference type="ARBA" id="ARBA00022475"/>
    </source>
</evidence>
<keyword evidence="6 8" id="KW-1133">Transmembrane helix</keyword>
<proteinExistence type="inferred from homology"/>
<feature type="transmembrane region" description="Helical" evidence="8">
    <location>
        <begin position="196"/>
        <end position="220"/>
    </location>
</feature>
<keyword evidence="7 8" id="KW-0472">Membrane</keyword>
<dbReference type="GO" id="GO:0055085">
    <property type="term" value="P:transmembrane transport"/>
    <property type="evidence" value="ECO:0007669"/>
    <property type="project" value="InterPro"/>
</dbReference>
<feature type="transmembrane region" description="Helical" evidence="8">
    <location>
        <begin position="6"/>
        <end position="26"/>
    </location>
</feature>
<protein>
    <recommendedName>
        <fullName evidence="11">AEC family transporter</fullName>
    </recommendedName>
</protein>
<evidence type="ECO:0008006" key="11">
    <source>
        <dbReference type="Google" id="ProtNLM"/>
    </source>
</evidence>
<keyword evidence="3" id="KW-0813">Transport</keyword>
<evidence type="ECO:0000313" key="10">
    <source>
        <dbReference type="Proteomes" id="UP000320593"/>
    </source>
</evidence>
<comment type="caution">
    <text evidence="9">The sequence shown here is derived from an EMBL/GenBank/DDBJ whole genome shotgun (WGS) entry which is preliminary data.</text>
</comment>
<accession>A0A562SGU7</accession>
<dbReference type="EMBL" id="VLLF01000012">
    <property type="protein sequence ID" value="TWI79986.1"/>
    <property type="molecule type" value="Genomic_DNA"/>
</dbReference>
<keyword evidence="5 8" id="KW-0812">Transmembrane</keyword>